<keyword evidence="3 7" id="KW-0812">Transmembrane</keyword>
<keyword evidence="6" id="KW-0175">Coiled coil</keyword>
<dbReference type="Pfam" id="PF02706">
    <property type="entry name" value="Wzz"/>
    <property type="match status" value="1"/>
</dbReference>
<feature type="coiled-coil region" evidence="6">
    <location>
        <begin position="169"/>
        <end position="239"/>
    </location>
</feature>
<dbReference type="GO" id="GO:0004713">
    <property type="term" value="F:protein tyrosine kinase activity"/>
    <property type="evidence" value="ECO:0007669"/>
    <property type="project" value="TreeGrafter"/>
</dbReference>
<dbReference type="RefSeq" id="WP_147703857.1">
    <property type="nucleotide sequence ID" value="NZ_VDUY01000003.1"/>
</dbReference>
<evidence type="ECO:0000256" key="6">
    <source>
        <dbReference type="SAM" id="Coils"/>
    </source>
</evidence>
<organism evidence="10 11">
    <name type="scientific">Zeimonas arvi</name>
    <dbReference type="NCBI Taxonomy" id="2498847"/>
    <lineage>
        <taxon>Bacteria</taxon>
        <taxon>Pseudomonadati</taxon>
        <taxon>Pseudomonadota</taxon>
        <taxon>Betaproteobacteria</taxon>
        <taxon>Burkholderiales</taxon>
        <taxon>Burkholderiaceae</taxon>
        <taxon>Zeimonas</taxon>
    </lineage>
</organism>
<dbReference type="InterPro" id="IPR014345">
    <property type="entry name" value="XrtA_polysacc_chain"/>
</dbReference>
<keyword evidence="2" id="KW-1003">Cell membrane</keyword>
<name>A0A5C8NXI4_9BURK</name>
<dbReference type="NCBIfam" id="TIGR03007">
    <property type="entry name" value="pepcterm_ChnLen"/>
    <property type="match status" value="1"/>
</dbReference>
<reference evidence="10 11" key="1">
    <citation type="submission" date="2019-06" db="EMBL/GenBank/DDBJ databases">
        <title>Quisquiliibacterium sp. nov., isolated from a maize field.</title>
        <authorList>
            <person name="Lin S.-Y."/>
            <person name="Tsai C.-F."/>
            <person name="Young C.-C."/>
        </authorList>
    </citation>
    <scope>NUCLEOTIDE SEQUENCE [LARGE SCALE GENOMIC DNA]</scope>
    <source>
        <strain evidence="10 11">CC-CFT501</strain>
    </source>
</reference>
<dbReference type="GO" id="GO:0005886">
    <property type="term" value="C:plasma membrane"/>
    <property type="evidence" value="ECO:0007669"/>
    <property type="project" value="UniProtKB-SubCell"/>
</dbReference>
<evidence type="ECO:0000259" key="9">
    <source>
        <dbReference type="Pfam" id="PF13807"/>
    </source>
</evidence>
<evidence type="ECO:0000256" key="2">
    <source>
        <dbReference type="ARBA" id="ARBA00022475"/>
    </source>
</evidence>
<evidence type="ECO:0000256" key="3">
    <source>
        <dbReference type="ARBA" id="ARBA00022692"/>
    </source>
</evidence>
<evidence type="ECO:0000256" key="4">
    <source>
        <dbReference type="ARBA" id="ARBA00022989"/>
    </source>
</evidence>
<evidence type="ECO:0000256" key="1">
    <source>
        <dbReference type="ARBA" id="ARBA00004651"/>
    </source>
</evidence>
<dbReference type="InterPro" id="IPR003856">
    <property type="entry name" value="LPS_length_determ_N"/>
</dbReference>
<feature type="coiled-coil region" evidence="6">
    <location>
        <begin position="263"/>
        <end position="364"/>
    </location>
</feature>
<keyword evidence="4 7" id="KW-1133">Transmembrane helix</keyword>
<keyword evidence="5 7" id="KW-0472">Membrane</keyword>
<comment type="subcellular location">
    <subcellularLocation>
        <location evidence="1">Cell membrane</location>
        <topology evidence="1">Multi-pass membrane protein</topology>
    </subcellularLocation>
</comment>
<evidence type="ECO:0000256" key="7">
    <source>
        <dbReference type="SAM" id="Phobius"/>
    </source>
</evidence>
<feature type="transmembrane region" description="Helical" evidence="7">
    <location>
        <begin position="20"/>
        <end position="38"/>
    </location>
</feature>
<sequence>MLELLQQVKAIVRGIWAFRWTALVVAILVGVAGGAYVMQMPNKYEASARVYVDTQSILKPLLSGLAVQPNVEQMVGMMARTVVSRPNLEKVMRQTDLDLKASTQAERDAIVDQLMREIRFGRAAGGDNLYSISYQSTEPRKAQDVVQNLLNIFVESSLGSSRRDTAQAQKFIDEQIKVYEQRLVDAEARLKEFKIRNMRLMPGLERNYLQQVMEMEGQLRETMLELRQLENSRDEMRRQVTGEAPLVAGPPEIPIEQAAGPVTTEFDARIEAQQQRLDELKLRFTDAHPDVIGTKRVLEQLEKQRDAAVKKAQAAAKAAGSGGTTTNPVFRELRIALADAEARVAAQRAKVADYQNRLAEARKLAELVPKIETEYVQLNRDYEVNKDNYDKLLARRESAQMSSNIEATAGVGEFRVIDPPRAKPQPVAPNRPLLLAGVLLASLGAGIAAAFARDQLRPTFRDVRSLTQATGLPLLGGVSYVANAAERARARLSLAAFSVGTLAYVGLFGLAIAWYAMKTFAS</sequence>
<dbReference type="InterPro" id="IPR032807">
    <property type="entry name" value="GNVR"/>
</dbReference>
<gene>
    <name evidence="10" type="ORF">FHP08_07625</name>
</gene>
<accession>A0A5C8NXI4</accession>
<dbReference type="Proteomes" id="UP000321548">
    <property type="component" value="Unassembled WGS sequence"/>
</dbReference>
<evidence type="ECO:0000313" key="10">
    <source>
        <dbReference type="EMBL" id="TXL65943.1"/>
    </source>
</evidence>
<feature type="domain" description="Tyrosine-protein kinase G-rich" evidence="9">
    <location>
        <begin position="371"/>
        <end position="453"/>
    </location>
</feature>
<comment type="caution">
    <text evidence="10">The sequence shown here is derived from an EMBL/GenBank/DDBJ whole genome shotgun (WGS) entry which is preliminary data.</text>
</comment>
<dbReference type="EMBL" id="VDUY01000003">
    <property type="protein sequence ID" value="TXL65943.1"/>
    <property type="molecule type" value="Genomic_DNA"/>
</dbReference>
<dbReference type="InterPro" id="IPR050445">
    <property type="entry name" value="Bact_polysacc_biosynth/exp"/>
</dbReference>
<feature type="domain" description="Polysaccharide chain length determinant N-terminal" evidence="8">
    <location>
        <begin position="9"/>
        <end position="94"/>
    </location>
</feature>
<dbReference type="AlphaFoldDB" id="A0A5C8NXI4"/>
<protein>
    <submittedName>
        <fullName evidence="10">Chain length-determining protein</fullName>
    </submittedName>
</protein>
<evidence type="ECO:0000259" key="8">
    <source>
        <dbReference type="Pfam" id="PF02706"/>
    </source>
</evidence>
<feature type="transmembrane region" description="Helical" evidence="7">
    <location>
        <begin position="433"/>
        <end position="453"/>
    </location>
</feature>
<keyword evidence="11" id="KW-1185">Reference proteome</keyword>
<dbReference type="PANTHER" id="PTHR32309">
    <property type="entry name" value="TYROSINE-PROTEIN KINASE"/>
    <property type="match status" value="1"/>
</dbReference>
<feature type="transmembrane region" description="Helical" evidence="7">
    <location>
        <begin position="494"/>
        <end position="517"/>
    </location>
</feature>
<proteinExistence type="predicted"/>
<feature type="transmembrane region" description="Helical" evidence="7">
    <location>
        <begin position="465"/>
        <end position="482"/>
    </location>
</feature>
<dbReference type="PANTHER" id="PTHR32309:SF13">
    <property type="entry name" value="FERRIC ENTEROBACTIN TRANSPORT PROTEIN FEPE"/>
    <property type="match status" value="1"/>
</dbReference>
<evidence type="ECO:0000313" key="11">
    <source>
        <dbReference type="Proteomes" id="UP000321548"/>
    </source>
</evidence>
<dbReference type="Pfam" id="PF13807">
    <property type="entry name" value="GNVR"/>
    <property type="match status" value="1"/>
</dbReference>
<dbReference type="OrthoDB" id="9795292at2"/>
<evidence type="ECO:0000256" key="5">
    <source>
        <dbReference type="ARBA" id="ARBA00023136"/>
    </source>
</evidence>